<dbReference type="InterPro" id="IPR000073">
    <property type="entry name" value="AB_hydrolase_1"/>
</dbReference>
<dbReference type="EMBL" id="JARFYN010000061">
    <property type="protein sequence ID" value="MDL2409857.1"/>
    <property type="molecule type" value="Genomic_DNA"/>
</dbReference>
<dbReference type="PANTHER" id="PTHR37946">
    <property type="entry name" value="SLL1969 PROTEIN"/>
    <property type="match status" value="1"/>
</dbReference>
<reference evidence="2" key="1">
    <citation type="submission" date="2023-06" db="EMBL/GenBank/DDBJ databases">
        <title>Phylogenetic Diversity of Rhizobium strains.</title>
        <authorList>
            <person name="Moura F.T."/>
            <person name="Helene L.C.F."/>
            <person name="Hungria M."/>
        </authorList>
    </citation>
    <scope>NUCLEOTIDE SEQUENCE</scope>
    <source>
        <strain evidence="2">CCGE524</strain>
    </source>
</reference>
<gene>
    <name evidence="2" type="ORF">PY650_30410</name>
</gene>
<evidence type="ECO:0000313" key="2">
    <source>
        <dbReference type="EMBL" id="MDL2409857.1"/>
    </source>
</evidence>
<dbReference type="GO" id="GO:0016787">
    <property type="term" value="F:hydrolase activity"/>
    <property type="evidence" value="ECO:0007669"/>
    <property type="project" value="UniProtKB-KW"/>
</dbReference>
<dbReference type="PANTHER" id="PTHR37946:SF1">
    <property type="entry name" value="SLL1969 PROTEIN"/>
    <property type="match status" value="1"/>
</dbReference>
<name>A0ABT7KMJ2_9HYPH</name>
<dbReference type="Proteomes" id="UP001172630">
    <property type="component" value="Unassembled WGS sequence"/>
</dbReference>
<evidence type="ECO:0000259" key="1">
    <source>
        <dbReference type="Pfam" id="PF00561"/>
    </source>
</evidence>
<organism evidence="2 3">
    <name type="scientific">Rhizobium calliandrae</name>
    <dbReference type="NCBI Taxonomy" id="1312182"/>
    <lineage>
        <taxon>Bacteria</taxon>
        <taxon>Pseudomonadati</taxon>
        <taxon>Pseudomonadota</taxon>
        <taxon>Alphaproteobacteria</taxon>
        <taxon>Hyphomicrobiales</taxon>
        <taxon>Rhizobiaceae</taxon>
        <taxon>Rhizobium/Agrobacterium group</taxon>
        <taxon>Rhizobium</taxon>
    </lineage>
</organism>
<accession>A0ABT7KMJ2</accession>
<evidence type="ECO:0000313" key="3">
    <source>
        <dbReference type="Proteomes" id="UP001172630"/>
    </source>
</evidence>
<dbReference type="InterPro" id="IPR029058">
    <property type="entry name" value="AB_hydrolase_fold"/>
</dbReference>
<proteinExistence type="predicted"/>
<feature type="domain" description="AB hydrolase-1" evidence="1">
    <location>
        <begin position="13"/>
        <end position="115"/>
    </location>
</feature>
<dbReference type="SUPFAM" id="SSF53474">
    <property type="entry name" value="alpha/beta-Hydrolases"/>
    <property type="match status" value="1"/>
</dbReference>
<dbReference type="RefSeq" id="WP_285883536.1">
    <property type="nucleotide sequence ID" value="NZ_JARFYN010000061.1"/>
</dbReference>
<keyword evidence="3" id="KW-1185">Reference proteome</keyword>
<dbReference type="Pfam" id="PF00561">
    <property type="entry name" value="Abhydrolase_1"/>
    <property type="match status" value="1"/>
</dbReference>
<keyword evidence="2" id="KW-0378">Hydrolase</keyword>
<sequence>MAMTPETEETESVVLVHGLARGSGSFWLIEKVLARRGFLIVNRTYPSTRAPIAELARYVGGSVEACGPRRVNFVTHSMGGILVRHWLAQSRPQNLGRVVMLAPPNNGSEIVDIFGDMPPFAWINGPAGLELGTGAEAVPKLLPKPDYPVGIIAGDISVNPVFNSIIHGPNDGKVSVASTRLDGALDHLVVHATHTFMMFNPIVVVETVNFLEQGAFHHGLTLQEASATILAMLR</sequence>
<dbReference type="Gene3D" id="3.40.50.1820">
    <property type="entry name" value="alpha/beta hydrolase"/>
    <property type="match status" value="1"/>
</dbReference>
<comment type="caution">
    <text evidence="2">The sequence shown here is derived from an EMBL/GenBank/DDBJ whole genome shotgun (WGS) entry which is preliminary data.</text>
</comment>
<protein>
    <submittedName>
        <fullName evidence="2">Alpha/beta fold hydrolase</fullName>
    </submittedName>
</protein>